<organism evidence="1 2">
    <name type="scientific">Entomophthora muscae</name>
    <dbReference type="NCBI Taxonomy" id="34485"/>
    <lineage>
        <taxon>Eukaryota</taxon>
        <taxon>Fungi</taxon>
        <taxon>Fungi incertae sedis</taxon>
        <taxon>Zoopagomycota</taxon>
        <taxon>Entomophthoromycotina</taxon>
        <taxon>Entomophthoromycetes</taxon>
        <taxon>Entomophthorales</taxon>
        <taxon>Entomophthoraceae</taxon>
        <taxon>Entomophthora</taxon>
    </lineage>
</organism>
<sequence>MFFEKYTLQRIHVAVYLGILLHCILKANMKKLEDVPIQINICRVALNRQKTPQGYRTVEHVLYDSFALATLYGYYVPPPKKTCLLIPSPVCLLQDIWPPLGC</sequence>
<protein>
    <submittedName>
        <fullName evidence="1">Uncharacterized protein</fullName>
    </submittedName>
</protein>
<reference evidence="1" key="1">
    <citation type="submission" date="2022-04" db="EMBL/GenBank/DDBJ databases">
        <title>Genome of the entomopathogenic fungus Entomophthora muscae.</title>
        <authorList>
            <person name="Elya C."/>
            <person name="Lovett B.R."/>
            <person name="Lee E."/>
            <person name="Macias A.M."/>
            <person name="Hajek A.E."/>
            <person name="De Bivort B.L."/>
            <person name="Kasson M.T."/>
            <person name="De Fine Licht H.H."/>
            <person name="Stajich J.E."/>
        </authorList>
    </citation>
    <scope>NUCLEOTIDE SEQUENCE</scope>
    <source>
        <strain evidence="1">Berkeley</strain>
    </source>
</reference>
<proteinExistence type="predicted"/>
<evidence type="ECO:0000313" key="2">
    <source>
        <dbReference type="Proteomes" id="UP001165960"/>
    </source>
</evidence>
<evidence type="ECO:0000313" key="1">
    <source>
        <dbReference type="EMBL" id="KAJ9072560.1"/>
    </source>
</evidence>
<comment type="caution">
    <text evidence="1">The sequence shown here is derived from an EMBL/GenBank/DDBJ whole genome shotgun (WGS) entry which is preliminary data.</text>
</comment>
<dbReference type="Proteomes" id="UP001165960">
    <property type="component" value="Unassembled WGS sequence"/>
</dbReference>
<keyword evidence="2" id="KW-1185">Reference proteome</keyword>
<accession>A0ACC2TD91</accession>
<gene>
    <name evidence="1" type="ORF">DSO57_1039632</name>
</gene>
<name>A0ACC2TD91_9FUNG</name>
<dbReference type="EMBL" id="QTSX02002992">
    <property type="protein sequence ID" value="KAJ9072560.1"/>
    <property type="molecule type" value="Genomic_DNA"/>
</dbReference>